<dbReference type="GO" id="GO:0015020">
    <property type="term" value="F:glucuronosyltransferase activity"/>
    <property type="evidence" value="ECO:0007669"/>
    <property type="project" value="UniProtKB-EC"/>
</dbReference>
<dbReference type="CDD" id="cd03784">
    <property type="entry name" value="GT1_Gtf-like"/>
    <property type="match status" value="1"/>
</dbReference>
<protein>
    <recommendedName>
        <fullName evidence="5">UDP-glucuronosyltransferase</fullName>
        <ecNumber evidence="5">2.4.1.17</ecNumber>
    </recommendedName>
</protein>
<feature type="chain" id="PRO_5034500616" description="UDP-glucuronosyltransferase" evidence="5">
    <location>
        <begin position="19"/>
        <end position="419"/>
    </location>
</feature>
<dbReference type="GO" id="GO:0016020">
    <property type="term" value="C:membrane"/>
    <property type="evidence" value="ECO:0007669"/>
    <property type="project" value="UniProtKB-SubCell"/>
</dbReference>
<keyword evidence="5" id="KW-0732">Signal</keyword>
<proteinExistence type="inferred from homology"/>
<comment type="subcellular location">
    <subcellularLocation>
        <location evidence="5">Membrane</location>
        <topology evidence="5">Single-pass membrane protein</topology>
    </subcellularLocation>
</comment>
<gene>
    <name evidence="7" type="primary">LOC112691215</name>
</gene>
<dbReference type="SUPFAM" id="SSF53756">
    <property type="entry name" value="UDP-Glycosyltransferase/glycogen phosphorylase"/>
    <property type="match status" value="1"/>
</dbReference>
<dbReference type="InterPro" id="IPR035595">
    <property type="entry name" value="UDP_glycos_trans_CS"/>
</dbReference>
<dbReference type="Pfam" id="PF00201">
    <property type="entry name" value="UDPGT"/>
    <property type="match status" value="1"/>
</dbReference>
<dbReference type="OrthoDB" id="5835829at2759"/>
<keyword evidence="2 4" id="KW-0328">Glycosyltransferase</keyword>
<reference evidence="7" key="1">
    <citation type="submission" date="2025-08" db="UniProtKB">
        <authorList>
            <consortium name="RefSeq"/>
        </authorList>
    </citation>
    <scope>IDENTIFICATION</scope>
    <source>
        <tissue evidence="7">Whole body</tissue>
    </source>
</reference>
<dbReference type="EC" id="2.4.1.17" evidence="5"/>
<dbReference type="RefSeq" id="XP_025421149.1">
    <property type="nucleotide sequence ID" value="XM_025565364.1"/>
</dbReference>
<dbReference type="Proteomes" id="UP000694846">
    <property type="component" value="Unplaced"/>
</dbReference>
<evidence type="ECO:0000256" key="5">
    <source>
        <dbReference type="RuleBase" id="RU362059"/>
    </source>
</evidence>
<evidence type="ECO:0000313" key="6">
    <source>
        <dbReference type="Proteomes" id="UP000694846"/>
    </source>
</evidence>
<evidence type="ECO:0000256" key="1">
    <source>
        <dbReference type="ARBA" id="ARBA00009995"/>
    </source>
</evidence>
<dbReference type="PANTHER" id="PTHR48043:SF145">
    <property type="entry name" value="FI06409P-RELATED"/>
    <property type="match status" value="1"/>
</dbReference>
<dbReference type="InterPro" id="IPR050271">
    <property type="entry name" value="UDP-glycosyltransferase"/>
</dbReference>
<keyword evidence="6" id="KW-1185">Reference proteome</keyword>
<evidence type="ECO:0000256" key="3">
    <source>
        <dbReference type="ARBA" id="ARBA00022679"/>
    </source>
</evidence>
<evidence type="ECO:0000313" key="7">
    <source>
        <dbReference type="RefSeq" id="XP_025421149.1"/>
    </source>
</evidence>
<name>A0A8B8GD43_9HEMI</name>
<dbReference type="PANTHER" id="PTHR48043">
    <property type="entry name" value="EG:EG0003.4 PROTEIN-RELATED"/>
    <property type="match status" value="1"/>
</dbReference>
<dbReference type="AlphaFoldDB" id="A0A8B8GD43"/>
<feature type="signal peptide" evidence="5">
    <location>
        <begin position="1"/>
        <end position="18"/>
    </location>
</feature>
<accession>A0A8B8GD43</accession>
<dbReference type="InterPro" id="IPR002213">
    <property type="entry name" value="UDP_glucos_trans"/>
</dbReference>
<dbReference type="Gene3D" id="3.40.50.2000">
    <property type="entry name" value="Glycogen Phosphorylase B"/>
    <property type="match status" value="1"/>
</dbReference>
<comment type="catalytic activity">
    <reaction evidence="5">
        <text>glucuronate acceptor + UDP-alpha-D-glucuronate = acceptor beta-D-glucuronoside + UDP + H(+)</text>
        <dbReference type="Rhea" id="RHEA:21032"/>
        <dbReference type="ChEBI" id="CHEBI:15378"/>
        <dbReference type="ChEBI" id="CHEBI:58052"/>
        <dbReference type="ChEBI" id="CHEBI:58223"/>
        <dbReference type="ChEBI" id="CHEBI:132367"/>
        <dbReference type="ChEBI" id="CHEBI:132368"/>
        <dbReference type="EC" id="2.4.1.17"/>
    </reaction>
</comment>
<dbReference type="PROSITE" id="PS00375">
    <property type="entry name" value="UDPGT"/>
    <property type="match status" value="1"/>
</dbReference>
<comment type="similarity">
    <text evidence="1 4">Belongs to the UDP-glycosyltransferase family.</text>
</comment>
<sequence>MKVVLFMIFAIQCTVVYGARILVIESCGSYSHWQYMKSIVDVLTKRHHVTAITPILSGDQQNYTEIDATSVFPVYGERDTMDLIESYSSVFHMVPLYPKNSFERSICDSFYAFEPVKRILKANDGSAKANRFDMIVMEPFYSSCLSYLAYRLRIPEVHVYPSSLSTSLELMVEPNSNYVFNPLLKGLNLHRYIPIQLQYFYAKFVPLLTEIRMKYKKPRRYDVVGLNHKPSGVLSNMLNIVDTPRRSIENMERIGGIHLKPPNALPDDVLQFIEDSPHGVIYISFGSISSMSNLPDNIQQAFVGMFEKVPQRILWKYNGKTIYLPKNVMTKKWLPQRDILLHPNVKLFISHGGISGIYEAIDAGVPILGFPLFYDQPRNMGFLVQHGIALSMDILTVNKESLLKNVQELLYNEKYDQYV</sequence>
<evidence type="ECO:0000256" key="2">
    <source>
        <dbReference type="ARBA" id="ARBA00022676"/>
    </source>
</evidence>
<keyword evidence="3 4" id="KW-0808">Transferase</keyword>
<evidence type="ECO:0000256" key="4">
    <source>
        <dbReference type="RuleBase" id="RU003718"/>
    </source>
</evidence>
<dbReference type="FunFam" id="3.40.50.2000:FF:000021">
    <property type="entry name" value="UDP-glucuronosyltransferase"/>
    <property type="match status" value="1"/>
</dbReference>
<organism evidence="6 7">
    <name type="scientific">Sipha flava</name>
    <name type="common">yellow sugarcane aphid</name>
    <dbReference type="NCBI Taxonomy" id="143950"/>
    <lineage>
        <taxon>Eukaryota</taxon>
        <taxon>Metazoa</taxon>
        <taxon>Ecdysozoa</taxon>
        <taxon>Arthropoda</taxon>
        <taxon>Hexapoda</taxon>
        <taxon>Insecta</taxon>
        <taxon>Pterygota</taxon>
        <taxon>Neoptera</taxon>
        <taxon>Paraneoptera</taxon>
        <taxon>Hemiptera</taxon>
        <taxon>Sternorrhyncha</taxon>
        <taxon>Aphidomorpha</taxon>
        <taxon>Aphidoidea</taxon>
        <taxon>Aphididae</taxon>
        <taxon>Sipha</taxon>
    </lineage>
</organism>
<dbReference type="GeneID" id="112691215"/>